<comment type="caution">
    <text evidence="1">The sequence shown here is derived from an EMBL/GenBank/DDBJ whole genome shotgun (WGS) entry which is preliminary data.</text>
</comment>
<proteinExistence type="predicted"/>
<name>A0A4R4D8Q4_9PROT</name>
<dbReference type="EMBL" id="SKBM01000025">
    <property type="protein sequence ID" value="TCZ55751.1"/>
    <property type="molecule type" value="Genomic_DNA"/>
</dbReference>
<protein>
    <submittedName>
        <fullName evidence="1">Uncharacterized protein</fullName>
    </submittedName>
</protein>
<evidence type="ECO:0000313" key="2">
    <source>
        <dbReference type="Proteomes" id="UP000295023"/>
    </source>
</evidence>
<organism evidence="1 2">
    <name type="scientific">Roseicella aquatilis</name>
    <dbReference type="NCBI Taxonomy" id="2527868"/>
    <lineage>
        <taxon>Bacteria</taxon>
        <taxon>Pseudomonadati</taxon>
        <taxon>Pseudomonadota</taxon>
        <taxon>Alphaproteobacteria</taxon>
        <taxon>Acetobacterales</taxon>
        <taxon>Roseomonadaceae</taxon>
        <taxon>Roseicella</taxon>
    </lineage>
</organism>
<evidence type="ECO:0000313" key="1">
    <source>
        <dbReference type="EMBL" id="TCZ55751.1"/>
    </source>
</evidence>
<dbReference type="Proteomes" id="UP000295023">
    <property type="component" value="Unassembled WGS sequence"/>
</dbReference>
<dbReference type="OrthoDB" id="8256264at2"/>
<keyword evidence="2" id="KW-1185">Reference proteome</keyword>
<accession>A0A4R4D8Q4</accession>
<sequence length="136" mass="15267">MWRDAIRRLLVGLGAVRRPDLVARTMDRHPTPEELPAGRLVVVQDGGRQKWACFRCPGGCGARLQLSLNPTRRPRWGVSLDWLHRPSISPSVHQTNACRCHFWVRQGAIDWCRDTGTRPPVSNAPLATSPMEGPSR</sequence>
<dbReference type="Pfam" id="PF20137">
    <property type="entry name" value="BubE"/>
    <property type="match status" value="1"/>
</dbReference>
<reference evidence="1 2" key="1">
    <citation type="submission" date="2019-03" db="EMBL/GenBank/DDBJ databases">
        <title>Paracraurococcus aquatilis NE82 genome sequence.</title>
        <authorList>
            <person name="Zhao Y."/>
            <person name="Du Z."/>
        </authorList>
    </citation>
    <scope>NUCLEOTIDE SEQUENCE [LARGE SCALE GENOMIC DNA]</scope>
    <source>
        <strain evidence="1 2">NE82</strain>
    </source>
</reference>
<dbReference type="AlphaFoldDB" id="A0A4R4D8Q4"/>
<dbReference type="InterPro" id="IPR045384">
    <property type="entry name" value="DUF6527"/>
</dbReference>
<dbReference type="RefSeq" id="WP_132294058.1">
    <property type="nucleotide sequence ID" value="NZ_SKBM01000025.1"/>
</dbReference>
<gene>
    <name evidence="1" type="ORF">EXY23_20685</name>
</gene>